<dbReference type="SUPFAM" id="SSF109993">
    <property type="entry name" value="VPS9 domain"/>
    <property type="match status" value="1"/>
</dbReference>
<keyword evidence="12" id="KW-1185">Reference proteome</keyword>
<keyword evidence="7" id="KW-0175">Coiled coil</keyword>
<feature type="coiled-coil region" evidence="7">
    <location>
        <begin position="16"/>
        <end position="46"/>
    </location>
</feature>
<dbReference type="GO" id="GO:0051049">
    <property type="term" value="P:regulation of transport"/>
    <property type="evidence" value="ECO:0007669"/>
    <property type="project" value="UniProtKB-ARBA"/>
</dbReference>
<name>A0A7M5WU39_9CNID</name>
<feature type="compositionally biased region" description="Low complexity" evidence="8">
    <location>
        <begin position="967"/>
        <end position="980"/>
    </location>
</feature>
<keyword evidence="5" id="KW-0344">Guanine-nucleotide releasing factor</keyword>
<evidence type="ECO:0000256" key="6">
    <source>
        <dbReference type="ARBA" id="ARBA00023136"/>
    </source>
</evidence>
<evidence type="ECO:0000259" key="9">
    <source>
        <dbReference type="PROSITE" id="PS50018"/>
    </source>
</evidence>
<feature type="domain" description="VPS9" evidence="10">
    <location>
        <begin position="1226"/>
        <end position="1368"/>
    </location>
</feature>
<dbReference type="PANTHER" id="PTHR23101:SF25">
    <property type="entry name" value="GTPASE-ACTIVATING PROTEIN AND VPS9 DOMAIN-CONTAINING PROTEIN 1"/>
    <property type="match status" value="1"/>
</dbReference>
<dbReference type="GO" id="GO:0031267">
    <property type="term" value="F:small GTPase binding"/>
    <property type="evidence" value="ECO:0007669"/>
    <property type="project" value="TreeGrafter"/>
</dbReference>
<dbReference type="Gene3D" id="1.20.1050.80">
    <property type="entry name" value="VPS9 domain"/>
    <property type="match status" value="1"/>
</dbReference>
<dbReference type="Pfam" id="PF00616">
    <property type="entry name" value="RasGAP"/>
    <property type="match status" value="1"/>
</dbReference>
<dbReference type="FunFam" id="1.20.1050.80:FF:000001">
    <property type="entry name" value="GTPase-activating protein and VPS9 domain-containing protein 1 isoform X1"/>
    <property type="match status" value="1"/>
</dbReference>
<dbReference type="SUPFAM" id="SSF48350">
    <property type="entry name" value="GTPase activation domain, GAP"/>
    <property type="match status" value="1"/>
</dbReference>
<evidence type="ECO:0000259" key="10">
    <source>
        <dbReference type="PROSITE" id="PS51205"/>
    </source>
</evidence>
<dbReference type="GeneID" id="136801001"/>
<dbReference type="InterPro" id="IPR041545">
    <property type="entry name" value="DUF5601"/>
</dbReference>
<dbReference type="GO" id="GO:0030139">
    <property type="term" value="C:endocytic vesicle"/>
    <property type="evidence" value="ECO:0007669"/>
    <property type="project" value="TreeGrafter"/>
</dbReference>
<dbReference type="OrthoDB" id="10264848at2759"/>
<dbReference type="PROSITE" id="PS51205">
    <property type="entry name" value="VPS9"/>
    <property type="match status" value="1"/>
</dbReference>
<feature type="region of interest" description="Disordered" evidence="8">
    <location>
        <begin position="643"/>
        <end position="665"/>
    </location>
</feature>
<protein>
    <submittedName>
        <fullName evidence="11">Uncharacterized protein</fullName>
    </submittedName>
</protein>
<proteinExistence type="inferred from homology"/>
<dbReference type="Gene3D" id="1.10.246.120">
    <property type="match status" value="1"/>
</dbReference>
<evidence type="ECO:0000256" key="4">
    <source>
        <dbReference type="ARBA" id="ARBA00022583"/>
    </source>
</evidence>
<feature type="compositionally biased region" description="Polar residues" evidence="8">
    <location>
        <begin position="816"/>
        <end position="828"/>
    </location>
</feature>
<reference evidence="11" key="1">
    <citation type="submission" date="2021-01" db="UniProtKB">
        <authorList>
            <consortium name="EnsemblMetazoa"/>
        </authorList>
    </citation>
    <scope>IDENTIFICATION</scope>
</reference>
<keyword evidence="3" id="KW-0343">GTPase activation</keyword>
<feature type="compositionally biased region" description="Polar residues" evidence="8">
    <location>
        <begin position="885"/>
        <end position="921"/>
    </location>
</feature>
<organism evidence="11 12">
    <name type="scientific">Clytia hemisphaerica</name>
    <dbReference type="NCBI Taxonomy" id="252671"/>
    <lineage>
        <taxon>Eukaryota</taxon>
        <taxon>Metazoa</taxon>
        <taxon>Cnidaria</taxon>
        <taxon>Hydrozoa</taxon>
        <taxon>Hydroidolina</taxon>
        <taxon>Leptothecata</taxon>
        <taxon>Obeliida</taxon>
        <taxon>Clytiidae</taxon>
        <taxon>Clytia</taxon>
    </lineage>
</organism>
<sequence length="1370" mass="154444">MADEIESRKTRFLTLQKRLKEERQFVKHEKEQLRRLNEKALSVSQNLFCSEWKTRKQWMNIDRLISNKSTPSECSITAKIIDSVSFEDAGSHLNYLDSKYGEFLSSMRDNPKLVAHILNYCDSQRFQTTTRQLTRLLISTLYGTCAEKKDELSVLRILTDLVNLQVLECEDLLQFFCGKRSNDNAFASVFTVFSEMLFSSKLYLTAALHGTVMQVIVDDGIFLEVDLDKVVGRIPTKVVLEKFGPPQTVEAKKKMEKHMKLLHDHIINLCKKFLKSMYDKIYCFPQSLRWAIGQLYKGMIEKLKLPAANAKALISYMLMTYFICPAIINPEPYGINSDADISETARNNLSLIASILRSQALLECGLKEEKFRSILERLEQGKLISYVSHLLNGASNIAIVGGRELPEVERSSLMITEHDLKCLVNCLKLVQSHNVASLNPELDELLELLPPIPRKWVKEISSNRDMTQSMPPNSRLIGDPSPVPPPRHNKLKKAISTSGGTVSVEKSFMDQLKADLNTMVSSSDVVLIIPLGNDSGEHPGMLSEDKVLGLKSQLPASNSFDMDTMENDLTKRTHNIMMDALRETLPDVDKNLLDLSNENLDTISGSSIGSTHNDELLSIKSKQETQKQSDTLDGFDIWANQTDSNTSTLKDQNQLSDSNSSTLKTTTSNDFFLTEGQNNRPQNLLLDFGDFESSSGPALPQKKRQYERVSSAFNDEPLIDLAINERRSSEDIKRQESTNSMLGGPSGLNAILQNASVASPTEVKVSSEFNPWSPVEQKPDPWRMSDVQEEKEETLPNVQQGFENDFKIPIPEKKNQSPVTSPNSSVGSNYAEYAERVKKSPALKKKFGIDLPSLGSKENDDKTPRKKSQGAWLKDKLSTIGRLRTGNQNTGSSIKKSDSLGNIVNSPTEESASTKQPTSPRGTPMEAAERGKRKSLSFIHAQSSTDGEEESSEDIMEKYRKIATLGNSSNTSSSNHNTNNFDPSLDTLPSSTEIGEPLIRVEEDRIVFDEEFKFEDAKRKLRTVFCTADQTNLPSDARSFDQLLLTMLQAKLAEAINLQDRFAVAQLHETLRSIKQLPNGSCEKLIERLEQDYEQRSKYISYLIKSKQGLLSTISHMEQITAKMQRDKIICSRYFTTLSVRLFLETPERKQDLMQFAYRFASNKMLDEKSTLLTDFLNDMHSNLIKESTWSHCTDDQLEDAQVATERALMSKIFKEAFYPNGLTDVDNDRIFHQHIKSLSTVISLSHPALQIPKMYQKEAPWPSAQTELLMVNAYKTAADKLACIHRCCVTIMNLLSMASEKSTPGADDFLPVLVYVVIRANPPNLLSTKQYVNTFYESRLSGEEYYCWMQFCSAIEFIKTMKAGLAPVK</sequence>
<evidence type="ECO:0000256" key="2">
    <source>
        <dbReference type="ARBA" id="ARBA00008489"/>
    </source>
</evidence>
<keyword evidence="6" id="KW-0472">Membrane</keyword>
<comment type="similarity">
    <text evidence="2">Belongs to the GAPVD1 family.</text>
</comment>
<feature type="region of interest" description="Disordered" evidence="8">
    <location>
        <begin position="808"/>
        <end position="828"/>
    </location>
</feature>
<dbReference type="RefSeq" id="XP_066913718.1">
    <property type="nucleotide sequence ID" value="XM_067057617.1"/>
</dbReference>
<evidence type="ECO:0000256" key="3">
    <source>
        <dbReference type="ARBA" id="ARBA00022468"/>
    </source>
</evidence>
<dbReference type="Pfam" id="PF02204">
    <property type="entry name" value="VPS9"/>
    <property type="match status" value="1"/>
</dbReference>
<dbReference type="GO" id="GO:0005085">
    <property type="term" value="F:guanyl-nucleotide exchange factor activity"/>
    <property type="evidence" value="ECO:0007669"/>
    <property type="project" value="UniProtKB-KW"/>
</dbReference>
<dbReference type="SMART" id="SM00167">
    <property type="entry name" value="VPS9"/>
    <property type="match status" value="1"/>
</dbReference>
<dbReference type="GO" id="GO:0005096">
    <property type="term" value="F:GTPase activator activity"/>
    <property type="evidence" value="ECO:0007669"/>
    <property type="project" value="UniProtKB-KW"/>
</dbReference>
<dbReference type="GO" id="GO:0005829">
    <property type="term" value="C:cytosol"/>
    <property type="evidence" value="ECO:0007669"/>
    <property type="project" value="TreeGrafter"/>
</dbReference>
<evidence type="ECO:0000256" key="7">
    <source>
        <dbReference type="SAM" id="Coils"/>
    </source>
</evidence>
<evidence type="ECO:0000256" key="8">
    <source>
        <dbReference type="SAM" id="MobiDB-lite"/>
    </source>
</evidence>
<dbReference type="Pfam" id="PF18151">
    <property type="entry name" value="DUF5601"/>
    <property type="match status" value="1"/>
</dbReference>
<evidence type="ECO:0000313" key="12">
    <source>
        <dbReference type="Proteomes" id="UP000594262"/>
    </source>
</evidence>
<evidence type="ECO:0000313" key="11">
    <source>
        <dbReference type="EnsemblMetazoa" id="CLYHEMP013122.1"/>
    </source>
</evidence>
<dbReference type="InterPro" id="IPR008936">
    <property type="entry name" value="Rho_GTPase_activation_prot"/>
</dbReference>
<feature type="region of interest" description="Disordered" evidence="8">
    <location>
        <begin position="966"/>
        <end position="990"/>
    </location>
</feature>
<feature type="compositionally biased region" description="Low complexity" evidence="8">
    <location>
        <begin position="655"/>
        <end position="665"/>
    </location>
</feature>
<dbReference type="InterPro" id="IPR001936">
    <property type="entry name" value="RasGAP_dom"/>
</dbReference>
<dbReference type="PROSITE" id="PS50018">
    <property type="entry name" value="RAS_GTPASE_ACTIV_2"/>
    <property type="match status" value="1"/>
</dbReference>
<dbReference type="Proteomes" id="UP000594262">
    <property type="component" value="Unplaced"/>
</dbReference>
<evidence type="ECO:0000256" key="1">
    <source>
        <dbReference type="ARBA" id="ARBA00004170"/>
    </source>
</evidence>
<dbReference type="PANTHER" id="PTHR23101">
    <property type="entry name" value="RAB GDP/GTP EXCHANGE FACTOR"/>
    <property type="match status" value="1"/>
</dbReference>
<comment type="subcellular location">
    <subcellularLocation>
        <location evidence="1">Membrane</location>
        <topology evidence="1">Peripheral membrane protein</topology>
    </subcellularLocation>
</comment>
<dbReference type="Gene3D" id="1.10.506.10">
    <property type="entry name" value="GTPase Activation - p120gap, domain 1"/>
    <property type="match status" value="1"/>
</dbReference>
<dbReference type="InterPro" id="IPR003123">
    <property type="entry name" value="VPS9"/>
</dbReference>
<accession>A0A7M5WU39</accession>
<feature type="region of interest" description="Disordered" evidence="8">
    <location>
        <begin position="841"/>
        <end position="954"/>
    </location>
</feature>
<keyword evidence="4" id="KW-0254">Endocytosis</keyword>
<evidence type="ECO:0000256" key="5">
    <source>
        <dbReference type="ARBA" id="ARBA00022658"/>
    </source>
</evidence>
<dbReference type="InterPro" id="IPR045046">
    <property type="entry name" value="Vps9-like"/>
</dbReference>
<dbReference type="GO" id="GO:0016020">
    <property type="term" value="C:membrane"/>
    <property type="evidence" value="ECO:0007669"/>
    <property type="project" value="UniProtKB-SubCell"/>
</dbReference>
<dbReference type="EnsemblMetazoa" id="CLYHEMT013122.1">
    <property type="protein sequence ID" value="CLYHEMP013122.1"/>
    <property type="gene ID" value="CLYHEMG013122"/>
</dbReference>
<dbReference type="GO" id="GO:0006897">
    <property type="term" value="P:endocytosis"/>
    <property type="evidence" value="ECO:0007669"/>
    <property type="project" value="UniProtKB-KW"/>
</dbReference>
<feature type="compositionally biased region" description="Polar residues" evidence="8">
    <location>
        <begin position="643"/>
        <end position="654"/>
    </location>
</feature>
<feature type="domain" description="Ras-GAP" evidence="9">
    <location>
        <begin position="154"/>
        <end position="361"/>
    </location>
</feature>
<dbReference type="InterPro" id="IPR037191">
    <property type="entry name" value="VPS9_dom_sf"/>
</dbReference>